<gene>
    <name evidence="2" type="ORF">A4U43_C01F26910</name>
</gene>
<protein>
    <submittedName>
        <fullName evidence="2">Uncharacterized protein</fullName>
    </submittedName>
</protein>
<evidence type="ECO:0000313" key="3">
    <source>
        <dbReference type="Proteomes" id="UP000243459"/>
    </source>
</evidence>
<dbReference type="AlphaFoldDB" id="A0A5P1FU94"/>
<evidence type="ECO:0000256" key="1">
    <source>
        <dbReference type="SAM" id="MobiDB-lite"/>
    </source>
</evidence>
<name>A0A5P1FU94_ASPOF</name>
<feature type="region of interest" description="Disordered" evidence="1">
    <location>
        <begin position="19"/>
        <end position="70"/>
    </location>
</feature>
<accession>A0A5P1FU94</accession>
<feature type="compositionally biased region" description="Polar residues" evidence="1">
    <location>
        <begin position="36"/>
        <end position="49"/>
    </location>
</feature>
<dbReference type="EMBL" id="CM007381">
    <property type="protein sequence ID" value="ONK81243.1"/>
    <property type="molecule type" value="Genomic_DNA"/>
</dbReference>
<reference evidence="3" key="1">
    <citation type="journal article" date="2017" name="Nat. Commun.">
        <title>The asparagus genome sheds light on the origin and evolution of a young Y chromosome.</title>
        <authorList>
            <person name="Harkess A."/>
            <person name="Zhou J."/>
            <person name="Xu C."/>
            <person name="Bowers J.E."/>
            <person name="Van der Hulst R."/>
            <person name="Ayyampalayam S."/>
            <person name="Mercati F."/>
            <person name="Riccardi P."/>
            <person name="McKain M.R."/>
            <person name="Kakrana A."/>
            <person name="Tang H."/>
            <person name="Ray J."/>
            <person name="Groenendijk J."/>
            <person name="Arikit S."/>
            <person name="Mathioni S.M."/>
            <person name="Nakano M."/>
            <person name="Shan H."/>
            <person name="Telgmann-Rauber A."/>
            <person name="Kanno A."/>
            <person name="Yue Z."/>
            <person name="Chen H."/>
            <person name="Li W."/>
            <person name="Chen Y."/>
            <person name="Xu X."/>
            <person name="Zhang Y."/>
            <person name="Luo S."/>
            <person name="Chen H."/>
            <person name="Gao J."/>
            <person name="Mao Z."/>
            <person name="Pires J.C."/>
            <person name="Luo M."/>
            <person name="Kudrna D."/>
            <person name="Wing R.A."/>
            <person name="Meyers B.C."/>
            <person name="Yi K."/>
            <person name="Kong H."/>
            <person name="Lavrijsen P."/>
            <person name="Sunseri F."/>
            <person name="Falavigna A."/>
            <person name="Ye Y."/>
            <person name="Leebens-Mack J.H."/>
            <person name="Chen G."/>
        </authorList>
    </citation>
    <scope>NUCLEOTIDE SEQUENCE [LARGE SCALE GENOMIC DNA]</scope>
    <source>
        <strain evidence="3">cv. DH0086</strain>
    </source>
</reference>
<evidence type="ECO:0000313" key="2">
    <source>
        <dbReference type="EMBL" id="ONK81243.1"/>
    </source>
</evidence>
<organism evidence="2 3">
    <name type="scientific">Asparagus officinalis</name>
    <name type="common">Garden asparagus</name>
    <dbReference type="NCBI Taxonomy" id="4686"/>
    <lineage>
        <taxon>Eukaryota</taxon>
        <taxon>Viridiplantae</taxon>
        <taxon>Streptophyta</taxon>
        <taxon>Embryophyta</taxon>
        <taxon>Tracheophyta</taxon>
        <taxon>Spermatophyta</taxon>
        <taxon>Magnoliopsida</taxon>
        <taxon>Liliopsida</taxon>
        <taxon>Asparagales</taxon>
        <taxon>Asparagaceae</taxon>
        <taxon>Asparagoideae</taxon>
        <taxon>Asparagus</taxon>
    </lineage>
</organism>
<sequence length="160" mass="17646">MDGKIIFLPRANWESFYTELKHGPQEGPSKGPAINDPSSAQKSSKSNPDPSARMSTDALPSSIQPPSFERSSRLKICRLAPLSLNHKPYRMFMTRSGKTLHSLRKNDQSTTSSTPFIPINSLSQDSLSSIAVNCGVLESLPKEALSDRKSLEVEREKQTS</sequence>
<proteinExistence type="predicted"/>
<dbReference type="Proteomes" id="UP000243459">
    <property type="component" value="Chromosome 1"/>
</dbReference>
<dbReference type="Gramene" id="ONK81243">
    <property type="protein sequence ID" value="ONK81243"/>
    <property type="gene ID" value="A4U43_C01F26910"/>
</dbReference>
<keyword evidence="3" id="KW-1185">Reference proteome</keyword>